<evidence type="ECO:0000256" key="8">
    <source>
        <dbReference type="SAM" id="Phobius"/>
    </source>
</evidence>
<keyword evidence="7" id="KW-0915">Sodium</keyword>
<dbReference type="PROSITE" id="PS50267">
    <property type="entry name" value="NA_NEUROTRAN_SYMP_3"/>
    <property type="match status" value="1"/>
</dbReference>
<organism evidence="9 10">
    <name type="scientific">Onchocerca flexuosa</name>
    <dbReference type="NCBI Taxonomy" id="387005"/>
    <lineage>
        <taxon>Eukaryota</taxon>
        <taxon>Metazoa</taxon>
        <taxon>Ecdysozoa</taxon>
        <taxon>Nematoda</taxon>
        <taxon>Chromadorea</taxon>
        <taxon>Rhabditida</taxon>
        <taxon>Spirurina</taxon>
        <taxon>Spiruromorpha</taxon>
        <taxon>Filarioidea</taxon>
        <taxon>Onchocercidae</taxon>
        <taxon>Onchocerca</taxon>
    </lineage>
</organism>
<dbReference type="AlphaFoldDB" id="A0A238BQ96"/>
<keyword evidence="5 8" id="KW-1133">Transmembrane helix</keyword>
<feature type="transmembrane region" description="Helical" evidence="8">
    <location>
        <begin position="355"/>
        <end position="377"/>
    </location>
</feature>
<keyword evidence="6 8" id="KW-0472">Membrane</keyword>
<dbReference type="OrthoDB" id="6581954at2759"/>
<dbReference type="PRINTS" id="PR00176">
    <property type="entry name" value="NANEUSMPORT"/>
</dbReference>
<feature type="transmembrane region" description="Helical" evidence="8">
    <location>
        <begin position="425"/>
        <end position="448"/>
    </location>
</feature>
<evidence type="ECO:0000256" key="4">
    <source>
        <dbReference type="ARBA" id="ARBA00022847"/>
    </source>
</evidence>
<dbReference type="GO" id="GO:0089718">
    <property type="term" value="P:amino acid import across plasma membrane"/>
    <property type="evidence" value="ECO:0007669"/>
    <property type="project" value="TreeGrafter"/>
</dbReference>
<dbReference type="InterPro" id="IPR000175">
    <property type="entry name" value="Na/ntran_symport"/>
</dbReference>
<dbReference type="GO" id="GO:0015179">
    <property type="term" value="F:L-amino acid transmembrane transporter activity"/>
    <property type="evidence" value="ECO:0007669"/>
    <property type="project" value="TreeGrafter"/>
</dbReference>
<dbReference type="Pfam" id="PF00209">
    <property type="entry name" value="SNF"/>
    <property type="match status" value="2"/>
</dbReference>
<feature type="transmembrane region" description="Helical" evidence="8">
    <location>
        <begin position="296"/>
        <end position="317"/>
    </location>
</feature>
<feature type="transmembrane region" description="Helical" evidence="8">
    <location>
        <begin position="25"/>
        <end position="46"/>
    </location>
</feature>
<evidence type="ECO:0000256" key="1">
    <source>
        <dbReference type="ARBA" id="ARBA00004141"/>
    </source>
</evidence>
<feature type="transmembrane region" description="Helical" evidence="8">
    <location>
        <begin position="383"/>
        <end position="404"/>
    </location>
</feature>
<keyword evidence="10" id="KW-1185">Reference proteome</keyword>
<feature type="transmembrane region" description="Helical" evidence="8">
    <location>
        <begin position="206"/>
        <end position="230"/>
    </location>
</feature>
<proteinExistence type="predicted"/>
<name>A0A238BQ96_9BILA</name>
<accession>A0A238BQ96</accession>
<evidence type="ECO:0000256" key="2">
    <source>
        <dbReference type="ARBA" id="ARBA00022448"/>
    </source>
</evidence>
<feature type="transmembrane region" description="Helical" evidence="8">
    <location>
        <begin position="93"/>
        <end position="115"/>
    </location>
</feature>
<evidence type="ECO:0000313" key="10">
    <source>
        <dbReference type="Proteomes" id="UP000242913"/>
    </source>
</evidence>
<dbReference type="PANTHER" id="PTHR11616:SF295">
    <property type="entry name" value="SODIUM: NEUROTRANSMITTER SYMPORTER FAMILY"/>
    <property type="match status" value="1"/>
</dbReference>
<keyword evidence="7" id="KW-0479">Metal-binding</keyword>
<feature type="transmembrane region" description="Helical" evidence="8">
    <location>
        <begin position="468"/>
        <end position="485"/>
    </location>
</feature>
<dbReference type="EMBL" id="KZ270064">
    <property type="protein sequence ID" value="OZC06758.1"/>
    <property type="molecule type" value="Genomic_DNA"/>
</dbReference>
<dbReference type="PANTHER" id="PTHR11616">
    <property type="entry name" value="SODIUM/CHLORIDE DEPENDENT TRANSPORTER"/>
    <property type="match status" value="1"/>
</dbReference>
<reference evidence="9 10" key="1">
    <citation type="submission" date="2015-12" db="EMBL/GenBank/DDBJ databases">
        <title>Draft genome of the nematode, Onchocerca flexuosa.</title>
        <authorList>
            <person name="Mitreva M."/>
        </authorList>
    </citation>
    <scope>NUCLEOTIDE SEQUENCE [LARGE SCALE GENOMIC DNA]</scope>
    <source>
        <strain evidence="9">Red Deer</strain>
    </source>
</reference>
<keyword evidence="4" id="KW-0769">Symport</keyword>
<dbReference type="GO" id="GO:0005283">
    <property type="term" value="F:amino acid:sodium symporter activity"/>
    <property type="evidence" value="ECO:0007669"/>
    <property type="project" value="TreeGrafter"/>
</dbReference>
<feature type="transmembrane region" description="Helical" evidence="8">
    <location>
        <begin position="58"/>
        <end position="81"/>
    </location>
</feature>
<evidence type="ECO:0000256" key="6">
    <source>
        <dbReference type="ARBA" id="ARBA00023136"/>
    </source>
</evidence>
<evidence type="ECO:0000313" key="9">
    <source>
        <dbReference type="EMBL" id="OZC06758.1"/>
    </source>
</evidence>
<dbReference type="GO" id="GO:0046872">
    <property type="term" value="F:metal ion binding"/>
    <property type="evidence" value="ECO:0007669"/>
    <property type="project" value="UniProtKB-KW"/>
</dbReference>
<gene>
    <name evidence="9" type="ORF">X798_06244</name>
</gene>
<keyword evidence="2" id="KW-0813">Transport</keyword>
<protein>
    <submittedName>
        <fullName evidence="9">Sodium:neurotransmitter symporter family protein</fullName>
    </submittedName>
</protein>
<keyword evidence="3 8" id="KW-0812">Transmembrane</keyword>
<dbReference type="SUPFAM" id="SSF161070">
    <property type="entry name" value="SNF-like"/>
    <property type="match status" value="1"/>
</dbReference>
<feature type="binding site" evidence="7">
    <location>
        <position position="44"/>
    </location>
    <ligand>
        <name>Na(+)</name>
        <dbReference type="ChEBI" id="CHEBI:29101"/>
        <label>2</label>
    </ligand>
</feature>
<dbReference type="InterPro" id="IPR037272">
    <property type="entry name" value="SNS_sf"/>
</dbReference>
<comment type="subcellular location">
    <subcellularLocation>
        <location evidence="1">Membrane</location>
        <topology evidence="1">Multi-pass membrane protein</topology>
    </subcellularLocation>
</comment>
<evidence type="ECO:0000256" key="7">
    <source>
        <dbReference type="PIRSR" id="PIRSR600175-1"/>
    </source>
</evidence>
<dbReference type="GO" id="GO:0005886">
    <property type="term" value="C:plasma membrane"/>
    <property type="evidence" value="ECO:0007669"/>
    <property type="project" value="TreeGrafter"/>
</dbReference>
<dbReference type="Proteomes" id="UP000242913">
    <property type="component" value="Unassembled WGS sequence"/>
</dbReference>
<sequence length="554" mass="62787">MWFEERSWSNLKMSSMLVEEWRDLWSIKIDMIVASLAYVFATTNFLNLPELILRNGGLAFVAAYIASLLICVLPVIVMEFSVGQLVGRAPIKALYNICPLFKGVGVAQVIFSLFILAHMTRYLGWLMLYLFHLFWALLAGRPGLPWLHCTNFPELQTLPCEEAGSVANFTHVSTTKLNTLNAHSSLVQFMTMLERPSNNIAETGHLQYYILASMGAVWILVFLATCFGVLRALTLQGLPEILVKFYESTDWQRMADYLMWKAAIEQAVFATGIGFGAFITIASYNKRSNNLVGDALIIIFGHIVLTLIQVLVIIGFLGHLSLRLGLQPIELLNRGEAQMWHILAYMSYVPDIRTWTAILLFMCIFVLLNVFGGRYAYELVGGYLKYVTLWVILFFELLAVGWFYCAHRLGKDLHTMLRPACCWCFGHFILFFIYLLPIIPAAVATLNLMNYDYSTYSSGIHEWKYSEVLGWAIALIPLMPIPLFMQFRICRTCIKGPGVTKWQKLKNAVSSPLPYEVKKSSSSAIRRYSNDTPGYVLLPQAPLAEPEVFSENRS</sequence>
<feature type="transmembrane region" description="Helical" evidence="8">
    <location>
        <begin position="122"/>
        <end position="138"/>
    </location>
</feature>
<evidence type="ECO:0000256" key="5">
    <source>
        <dbReference type="ARBA" id="ARBA00022989"/>
    </source>
</evidence>
<evidence type="ECO:0000256" key="3">
    <source>
        <dbReference type="ARBA" id="ARBA00022692"/>
    </source>
</evidence>
<feature type="transmembrane region" description="Helical" evidence="8">
    <location>
        <begin position="262"/>
        <end position="284"/>
    </location>
</feature>